<evidence type="ECO:0000313" key="2">
    <source>
        <dbReference type="EMBL" id="KAF6460595.1"/>
    </source>
</evidence>
<reference evidence="2 3" key="1">
    <citation type="journal article" date="2020" name="Nature">
        <title>Six reference-quality genomes reveal evolution of bat adaptations.</title>
        <authorList>
            <person name="Jebb D."/>
            <person name="Huang Z."/>
            <person name="Pippel M."/>
            <person name="Hughes G.M."/>
            <person name="Lavrichenko K."/>
            <person name="Devanna P."/>
            <person name="Winkler S."/>
            <person name="Jermiin L.S."/>
            <person name="Skirmuntt E.C."/>
            <person name="Katzourakis A."/>
            <person name="Burkitt-Gray L."/>
            <person name="Ray D.A."/>
            <person name="Sullivan K.A.M."/>
            <person name="Roscito J.G."/>
            <person name="Kirilenko B.M."/>
            <person name="Davalos L.M."/>
            <person name="Corthals A.P."/>
            <person name="Power M.L."/>
            <person name="Jones G."/>
            <person name="Ransome R.D."/>
            <person name="Dechmann D.K.N."/>
            <person name="Locatelli A.G."/>
            <person name="Puechmaille S.J."/>
            <person name="Fedrigo O."/>
            <person name="Jarvis E.D."/>
            <person name="Hiller M."/>
            <person name="Vernes S.C."/>
            <person name="Myers E.W."/>
            <person name="Teeling E.C."/>
        </authorList>
    </citation>
    <scope>NUCLEOTIDE SEQUENCE [LARGE SCALE GENOMIC DNA]</scope>
    <source>
        <strain evidence="2">MMolMol1</strain>
        <tissue evidence="2">Muscle</tissue>
    </source>
</reference>
<evidence type="ECO:0000256" key="1">
    <source>
        <dbReference type="SAM" id="MobiDB-lite"/>
    </source>
</evidence>
<feature type="region of interest" description="Disordered" evidence="1">
    <location>
        <begin position="99"/>
        <end position="157"/>
    </location>
</feature>
<organism evidence="2 3">
    <name type="scientific">Molossus molossus</name>
    <name type="common">Pallas' mastiff bat</name>
    <name type="synonym">Vespertilio molossus</name>
    <dbReference type="NCBI Taxonomy" id="27622"/>
    <lineage>
        <taxon>Eukaryota</taxon>
        <taxon>Metazoa</taxon>
        <taxon>Chordata</taxon>
        <taxon>Craniata</taxon>
        <taxon>Vertebrata</taxon>
        <taxon>Euteleostomi</taxon>
        <taxon>Mammalia</taxon>
        <taxon>Eutheria</taxon>
        <taxon>Laurasiatheria</taxon>
        <taxon>Chiroptera</taxon>
        <taxon>Yangochiroptera</taxon>
        <taxon>Molossidae</taxon>
        <taxon>Molossus</taxon>
    </lineage>
</organism>
<name>A0A7J8GLN5_MOLMO</name>
<feature type="compositionally biased region" description="Polar residues" evidence="1">
    <location>
        <begin position="147"/>
        <end position="157"/>
    </location>
</feature>
<proteinExistence type="predicted"/>
<evidence type="ECO:0000313" key="3">
    <source>
        <dbReference type="Proteomes" id="UP000550707"/>
    </source>
</evidence>
<keyword evidence="3" id="KW-1185">Reference proteome</keyword>
<accession>A0A7J8GLN5</accession>
<dbReference type="Proteomes" id="UP000550707">
    <property type="component" value="Unassembled WGS sequence"/>
</dbReference>
<protein>
    <submittedName>
        <fullName evidence="2">Uncharacterized protein</fullName>
    </submittedName>
</protein>
<gene>
    <name evidence="2" type="ORF">HJG59_011505</name>
</gene>
<dbReference type="AlphaFoldDB" id="A0A7J8GLN5"/>
<comment type="caution">
    <text evidence="2">The sequence shown here is derived from an EMBL/GenBank/DDBJ whole genome shotgun (WGS) entry which is preliminary data.</text>
</comment>
<feature type="compositionally biased region" description="Polar residues" evidence="1">
    <location>
        <begin position="105"/>
        <end position="116"/>
    </location>
</feature>
<dbReference type="InParanoid" id="A0A7J8GLN5"/>
<sequence length="157" mass="17161">MNVDDQTRAVQRRGAEGSCAVVWGQPATMISGSPGRFSLHCGEVPLFWKIPGLPWEEAVGVARAKQPEPHSAPGTIGPVDTLCQHRPVHSGRAAKVPVAEAANSWEPSTIPHNSSPIKVDTYPSNRGWEAESILRQQKHRPADETHPQNLQQRLSRS</sequence>
<dbReference type="EMBL" id="JACASF010000009">
    <property type="protein sequence ID" value="KAF6460595.1"/>
    <property type="molecule type" value="Genomic_DNA"/>
</dbReference>